<dbReference type="EMBL" id="HBUF01333606">
    <property type="protein sequence ID" value="CAG6697494.1"/>
    <property type="molecule type" value="Transcribed_RNA"/>
</dbReference>
<protein>
    <submittedName>
        <fullName evidence="1">Uncharacterized protein</fullName>
    </submittedName>
</protein>
<accession>A0A8D8U0V9</accession>
<name>A0A8D8U0V9_9HEMI</name>
<proteinExistence type="predicted"/>
<sequence>MNPMNVCNLFILPIVGLKSPFIQQSTVCRNGYKGMVQGYFLENNGNSNNLFSQELLEYGEVDVSWADLMMEDVRSTFFLDLTHRGRVTSRADQDSAVSALLTLIS</sequence>
<dbReference type="AlphaFoldDB" id="A0A8D8U0V9"/>
<organism evidence="1">
    <name type="scientific">Cacopsylla melanoneura</name>
    <dbReference type="NCBI Taxonomy" id="428564"/>
    <lineage>
        <taxon>Eukaryota</taxon>
        <taxon>Metazoa</taxon>
        <taxon>Ecdysozoa</taxon>
        <taxon>Arthropoda</taxon>
        <taxon>Hexapoda</taxon>
        <taxon>Insecta</taxon>
        <taxon>Pterygota</taxon>
        <taxon>Neoptera</taxon>
        <taxon>Paraneoptera</taxon>
        <taxon>Hemiptera</taxon>
        <taxon>Sternorrhyncha</taxon>
        <taxon>Psylloidea</taxon>
        <taxon>Psyllidae</taxon>
        <taxon>Psyllinae</taxon>
        <taxon>Cacopsylla</taxon>
    </lineage>
</organism>
<evidence type="ECO:0000313" key="1">
    <source>
        <dbReference type="EMBL" id="CAG6697494.1"/>
    </source>
</evidence>
<reference evidence="1" key="1">
    <citation type="submission" date="2021-05" db="EMBL/GenBank/DDBJ databases">
        <authorList>
            <person name="Alioto T."/>
            <person name="Alioto T."/>
            <person name="Gomez Garrido J."/>
        </authorList>
    </citation>
    <scope>NUCLEOTIDE SEQUENCE</scope>
</reference>